<name>A0A179S2S2_9HYPH</name>
<evidence type="ECO:0000313" key="3">
    <source>
        <dbReference type="Proteomes" id="UP000078316"/>
    </source>
</evidence>
<sequence>MQNFGTTASAGGWTSDNQYRRTMADVNGDGRADIVGFGVAGTYVALADGKGSFGDAQLKLQNFGAGVFAGGWSNDDLFHRELADVNGDGRADIVGFGAAGTYVALADGKGGFGDAQLKLQNFGTTAGAGGWASQDRYHREVADVNGDGRADIVGFGEAGVYVSLADGKGGFGDAQLKLQNFGAGVSAGGWSNDDLFHRELADVNGDGRADIVGFGAAGTYVALADGKGGFGDAQLKLQNFGTTAGAGGWSSQDRYHRTLADVNGDGRADIVGFGGAGTYVALADGSGGFLTAKLRLDNFGTSGAAGGWSSDDLFHREVVDVSGDGRADIVGFGAAGVYVATSLNNWTA</sequence>
<dbReference type="PANTHER" id="PTHR45460:SF2">
    <property type="entry name" value="ALPHA 1,3 GLUCANASE, GH71 FAMILY (EUROFUNG)"/>
    <property type="match status" value="1"/>
</dbReference>
<dbReference type="AlphaFoldDB" id="A0A179S2S2"/>
<dbReference type="Pfam" id="PF13517">
    <property type="entry name" value="FG-GAP_3"/>
    <property type="match status" value="1"/>
</dbReference>
<keyword evidence="1" id="KW-0732">Signal</keyword>
<dbReference type="InterPro" id="IPR028994">
    <property type="entry name" value="Integrin_alpha_N"/>
</dbReference>
<comment type="caution">
    <text evidence="2">The sequence shown here is derived from an EMBL/GenBank/DDBJ whole genome shotgun (WGS) entry which is preliminary data.</text>
</comment>
<proteinExistence type="predicted"/>
<gene>
    <name evidence="2" type="ORF">A5481_24750</name>
</gene>
<reference evidence="2 3" key="1">
    <citation type="submission" date="2016-04" db="EMBL/GenBank/DDBJ databases">
        <authorList>
            <person name="Evans L.H."/>
            <person name="Alamgir A."/>
            <person name="Owens N."/>
            <person name="Weber N.D."/>
            <person name="Virtaneva K."/>
            <person name="Barbian K."/>
            <person name="Babar A."/>
            <person name="Rosenke K."/>
        </authorList>
    </citation>
    <scope>NUCLEOTIDE SEQUENCE [LARGE SCALE GENOMIC DNA]</scope>
    <source>
        <strain evidence="2 3">PMB02</strain>
    </source>
</reference>
<dbReference type="SUPFAM" id="SSF69318">
    <property type="entry name" value="Integrin alpha N-terminal domain"/>
    <property type="match status" value="1"/>
</dbReference>
<evidence type="ECO:0000256" key="1">
    <source>
        <dbReference type="ARBA" id="ARBA00022729"/>
    </source>
</evidence>
<accession>A0A179S2S2</accession>
<dbReference type="PANTHER" id="PTHR45460">
    <property type="entry name" value="SIMILAR TO CYSTEINE PROTEINASE"/>
    <property type="match status" value="1"/>
</dbReference>
<dbReference type="Proteomes" id="UP000078316">
    <property type="component" value="Unassembled WGS sequence"/>
</dbReference>
<dbReference type="InterPro" id="IPR013517">
    <property type="entry name" value="FG-GAP"/>
</dbReference>
<dbReference type="STRING" id="427683.A5481_24750"/>
<evidence type="ECO:0008006" key="4">
    <source>
        <dbReference type="Google" id="ProtNLM"/>
    </source>
</evidence>
<evidence type="ECO:0000313" key="2">
    <source>
        <dbReference type="EMBL" id="OAS19623.1"/>
    </source>
</evidence>
<dbReference type="EMBL" id="LWHQ01000049">
    <property type="protein sequence ID" value="OAS19623.1"/>
    <property type="molecule type" value="Genomic_DNA"/>
</dbReference>
<organism evidence="2 3">
    <name type="scientific">Methylobacterium platani</name>
    <dbReference type="NCBI Taxonomy" id="427683"/>
    <lineage>
        <taxon>Bacteria</taxon>
        <taxon>Pseudomonadati</taxon>
        <taxon>Pseudomonadota</taxon>
        <taxon>Alphaproteobacteria</taxon>
        <taxon>Hyphomicrobiales</taxon>
        <taxon>Methylobacteriaceae</taxon>
        <taxon>Methylobacterium</taxon>
    </lineage>
</organism>
<protein>
    <recommendedName>
        <fullName evidence="4">VCBS repeat-containing protein</fullName>
    </recommendedName>
</protein>